<proteinExistence type="inferred from homology"/>
<evidence type="ECO:0000256" key="1">
    <source>
        <dbReference type="ARBA" id="ARBA00008455"/>
    </source>
</evidence>
<name>A0A7E4UMZ7_PANRE</name>
<dbReference type="PANTHER" id="PTHR12411">
    <property type="entry name" value="CYSTEINE PROTEASE FAMILY C1-RELATED"/>
    <property type="match status" value="1"/>
</dbReference>
<accession>A0A7E4UMZ7</accession>
<dbReference type="AlphaFoldDB" id="A0A7E4UMZ7"/>
<dbReference type="CDD" id="cd02248">
    <property type="entry name" value="Peptidase_C1A"/>
    <property type="match status" value="1"/>
</dbReference>
<feature type="domain" description="Peptidase C1A papain C-terminal" evidence="8">
    <location>
        <begin position="114"/>
        <end position="321"/>
    </location>
</feature>
<dbReference type="WBParaSite" id="Pan_g10438.t1">
    <property type="protein sequence ID" value="Pan_g10438.t1"/>
    <property type="gene ID" value="Pan_g10438"/>
</dbReference>
<feature type="chain" id="PRO_5028839998" evidence="7">
    <location>
        <begin position="18"/>
        <end position="323"/>
    </location>
</feature>
<dbReference type="Proteomes" id="UP000492821">
    <property type="component" value="Unassembled WGS sequence"/>
</dbReference>
<evidence type="ECO:0000256" key="6">
    <source>
        <dbReference type="ARBA" id="ARBA00023157"/>
    </source>
</evidence>
<evidence type="ECO:0000259" key="8">
    <source>
        <dbReference type="SMART" id="SM00645"/>
    </source>
</evidence>
<evidence type="ECO:0000256" key="7">
    <source>
        <dbReference type="SAM" id="SignalP"/>
    </source>
</evidence>
<dbReference type="InterPro" id="IPR000668">
    <property type="entry name" value="Peptidase_C1A_C"/>
</dbReference>
<evidence type="ECO:0000313" key="11">
    <source>
        <dbReference type="WBParaSite" id="Pan_g10438.t1"/>
    </source>
</evidence>
<reference evidence="10" key="1">
    <citation type="journal article" date="2013" name="Genetics">
        <title>The draft genome and transcriptome of Panagrellus redivivus are shaped by the harsh demands of a free-living lifestyle.</title>
        <authorList>
            <person name="Srinivasan J."/>
            <person name="Dillman A.R."/>
            <person name="Macchietto M.G."/>
            <person name="Heikkinen L."/>
            <person name="Lakso M."/>
            <person name="Fracchia K.M."/>
            <person name="Antoshechkin I."/>
            <person name="Mortazavi A."/>
            <person name="Wong G."/>
            <person name="Sternberg P.W."/>
        </authorList>
    </citation>
    <scope>NUCLEOTIDE SEQUENCE [LARGE SCALE GENOMIC DNA]</scope>
    <source>
        <strain evidence="10">MT8872</strain>
    </source>
</reference>
<keyword evidence="10" id="KW-1185">Reference proteome</keyword>
<sequence length="323" mass="36311">MKVVVLFLAAVIASTTALSYVQDSDYARFLEFELQHKPTYKSESERAFRLQVFKDNLREIEALNLKYPETEYGVTKFATWTKEEFRSKMLQKKQFNSHSVKPAPELSPEKLAATPSDFDWRQKNVVTSIKDQGYCGACWAFAATASIESAHAIKTTQLLDLSEQELVDCDWISQGCNFGFVNTALEYAVFDGLVPLQQYPFNDEKNACLKNVSAAARVKITGYHKLPLSEDKIAAHVAETGPATIGIICPDKLMHYKGGIFEDHECIKGSEGLHALTIVGYSPDYWIIKNSWGTDWGEKGFARFKRGIDICGMSLDVDQPYID</sequence>
<dbReference type="InterPro" id="IPR013201">
    <property type="entry name" value="Prot_inhib_I29"/>
</dbReference>
<evidence type="ECO:0000256" key="4">
    <source>
        <dbReference type="ARBA" id="ARBA00022807"/>
    </source>
</evidence>
<dbReference type="Pfam" id="PF08246">
    <property type="entry name" value="Inhibitor_I29"/>
    <property type="match status" value="1"/>
</dbReference>
<dbReference type="GO" id="GO:0008234">
    <property type="term" value="F:cysteine-type peptidase activity"/>
    <property type="evidence" value="ECO:0007669"/>
    <property type="project" value="UniProtKB-KW"/>
</dbReference>
<dbReference type="SMART" id="SM00645">
    <property type="entry name" value="Pept_C1"/>
    <property type="match status" value="1"/>
</dbReference>
<keyword evidence="7" id="KW-0732">Signal</keyword>
<dbReference type="PRINTS" id="PR00705">
    <property type="entry name" value="PAPAIN"/>
</dbReference>
<dbReference type="FunFam" id="3.90.70.10:FF:000103">
    <property type="entry name" value="Hypothetical LOC496748"/>
    <property type="match status" value="1"/>
</dbReference>
<dbReference type="PROSITE" id="PS00639">
    <property type="entry name" value="THIOL_PROTEASE_HIS"/>
    <property type="match status" value="1"/>
</dbReference>
<dbReference type="Pfam" id="PF00112">
    <property type="entry name" value="Peptidase_C1"/>
    <property type="match status" value="1"/>
</dbReference>
<dbReference type="InterPro" id="IPR025660">
    <property type="entry name" value="Pept_his_AS"/>
</dbReference>
<evidence type="ECO:0000256" key="3">
    <source>
        <dbReference type="ARBA" id="ARBA00022801"/>
    </source>
</evidence>
<evidence type="ECO:0000256" key="5">
    <source>
        <dbReference type="ARBA" id="ARBA00023145"/>
    </source>
</evidence>
<dbReference type="InterPro" id="IPR038765">
    <property type="entry name" value="Papain-like_cys_pep_sf"/>
</dbReference>
<evidence type="ECO:0000259" key="9">
    <source>
        <dbReference type="SMART" id="SM00848"/>
    </source>
</evidence>
<reference evidence="11" key="2">
    <citation type="submission" date="2020-10" db="UniProtKB">
        <authorList>
            <consortium name="WormBaseParasite"/>
        </authorList>
    </citation>
    <scope>IDENTIFICATION</scope>
</reference>
<organism evidence="10 11">
    <name type="scientific">Panagrellus redivivus</name>
    <name type="common">Microworm</name>
    <dbReference type="NCBI Taxonomy" id="6233"/>
    <lineage>
        <taxon>Eukaryota</taxon>
        <taxon>Metazoa</taxon>
        <taxon>Ecdysozoa</taxon>
        <taxon>Nematoda</taxon>
        <taxon>Chromadorea</taxon>
        <taxon>Rhabditida</taxon>
        <taxon>Tylenchina</taxon>
        <taxon>Panagrolaimomorpha</taxon>
        <taxon>Panagrolaimoidea</taxon>
        <taxon>Panagrolaimidae</taxon>
        <taxon>Panagrellus</taxon>
    </lineage>
</organism>
<keyword evidence="3" id="KW-0378">Hydrolase</keyword>
<dbReference type="SMART" id="SM00848">
    <property type="entry name" value="Inhibitor_I29"/>
    <property type="match status" value="1"/>
</dbReference>
<dbReference type="InterPro" id="IPR039417">
    <property type="entry name" value="Peptidase_C1A_papain-like"/>
</dbReference>
<dbReference type="InterPro" id="IPR000169">
    <property type="entry name" value="Pept_cys_AS"/>
</dbReference>
<feature type="domain" description="Cathepsin propeptide inhibitor" evidence="9">
    <location>
        <begin position="29"/>
        <end position="85"/>
    </location>
</feature>
<evidence type="ECO:0000256" key="2">
    <source>
        <dbReference type="ARBA" id="ARBA00022670"/>
    </source>
</evidence>
<feature type="signal peptide" evidence="7">
    <location>
        <begin position="1"/>
        <end position="17"/>
    </location>
</feature>
<dbReference type="Gene3D" id="3.90.70.10">
    <property type="entry name" value="Cysteine proteinases"/>
    <property type="match status" value="1"/>
</dbReference>
<dbReference type="GO" id="GO:0006508">
    <property type="term" value="P:proteolysis"/>
    <property type="evidence" value="ECO:0007669"/>
    <property type="project" value="UniProtKB-KW"/>
</dbReference>
<keyword evidence="4" id="KW-0788">Thiol protease</keyword>
<keyword evidence="6" id="KW-1015">Disulfide bond</keyword>
<evidence type="ECO:0000313" key="10">
    <source>
        <dbReference type="Proteomes" id="UP000492821"/>
    </source>
</evidence>
<dbReference type="PROSITE" id="PS00139">
    <property type="entry name" value="THIOL_PROTEASE_CYS"/>
    <property type="match status" value="1"/>
</dbReference>
<comment type="similarity">
    <text evidence="1">Belongs to the peptidase C1 family.</text>
</comment>
<keyword evidence="2" id="KW-0645">Protease</keyword>
<protein>
    <submittedName>
        <fullName evidence="11">Pept_C1 domain-containing protein</fullName>
    </submittedName>
</protein>
<dbReference type="SUPFAM" id="SSF54001">
    <property type="entry name" value="Cysteine proteinases"/>
    <property type="match status" value="1"/>
</dbReference>
<keyword evidence="5" id="KW-0865">Zymogen</keyword>
<dbReference type="InterPro" id="IPR013128">
    <property type="entry name" value="Peptidase_C1A"/>
</dbReference>